<proteinExistence type="predicted"/>
<sequence>MKRIMVIGVSAGVGKSTFAKRLGTALNIPVFHLDAYFWKPGWVQASLEDFSSAQRNIAERNSWIMEGNYTNTYEIRAEKADTIIYLELPRRVCLFRVFKRWLKNIGRTRPDLGEGCKEKLDWEFLKFIWTTYFPRKEKMNVRFQDFLAKGSNNEVITLKNKKEIKAYIEAIEQESIRVHQTKGVIEQ</sequence>
<protein>
    <submittedName>
        <fullName evidence="1">Topology modulation protein</fullName>
    </submittedName>
</protein>
<evidence type="ECO:0000313" key="2">
    <source>
        <dbReference type="Proteomes" id="UP000276770"/>
    </source>
</evidence>
<dbReference type="Gene3D" id="3.40.50.300">
    <property type="entry name" value="P-loop containing nucleotide triphosphate hydrolases"/>
    <property type="match status" value="1"/>
</dbReference>
<dbReference type="OrthoDB" id="1201990at2"/>
<dbReference type="RefSeq" id="WP_121682068.1">
    <property type="nucleotide sequence ID" value="NZ_RCVZ01000015.1"/>
</dbReference>
<accession>A0A3L7JRC2</accession>
<dbReference type="Proteomes" id="UP000276770">
    <property type="component" value="Unassembled WGS sequence"/>
</dbReference>
<comment type="caution">
    <text evidence="1">The sequence shown here is derived from an EMBL/GenBank/DDBJ whole genome shotgun (WGS) entry which is preliminary data.</text>
</comment>
<dbReference type="PANTHER" id="PTHR37816">
    <property type="entry name" value="YALI0E33011P"/>
    <property type="match status" value="1"/>
</dbReference>
<dbReference type="AlphaFoldDB" id="A0A3L7JRC2"/>
<reference evidence="1 2" key="1">
    <citation type="submission" date="2018-10" db="EMBL/GenBank/DDBJ databases">
        <title>Falsibacillus sp. genome draft.</title>
        <authorList>
            <person name="Shi S."/>
        </authorList>
    </citation>
    <scope>NUCLEOTIDE SEQUENCE [LARGE SCALE GENOMIC DNA]</scope>
    <source>
        <strain evidence="1 2">GY 10110</strain>
    </source>
</reference>
<gene>
    <name evidence="1" type="ORF">D9X91_17675</name>
</gene>
<dbReference type="SUPFAM" id="SSF52540">
    <property type="entry name" value="P-loop containing nucleoside triphosphate hydrolases"/>
    <property type="match status" value="1"/>
</dbReference>
<name>A0A3L7JRC2_9BACI</name>
<keyword evidence="2" id="KW-1185">Reference proteome</keyword>
<dbReference type="InterPro" id="IPR027417">
    <property type="entry name" value="P-loop_NTPase"/>
</dbReference>
<organism evidence="1 2">
    <name type="scientific">Falsibacillus albus</name>
    <dbReference type="NCBI Taxonomy" id="2478915"/>
    <lineage>
        <taxon>Bacteria</taxon>
        <taxon>Bacillati</taxon>
        <taxon>Bacillota</taxon>
        <taxon>Bacilli</taxon>
        <taxon>Bacillales</taxon>
        <taxon>Bacillaceae</taxon>
        <taxon>Falsibacillus</taxon>
    </lineage>
</organism>
<evidence type="ECO:0000313" key="1">
    <source>
        <dbReference type="EMBL" id="RLQ93378.1"/>
    </source>
</evidence>
<dbReference type="CDD" id="cd01983">
    <property type="entry name" value="SIMIBI"/>
    <property type="match status" value="1"/>
</dbReference>
<dbReference type="PANTHER" id="PTHR37816:SF3">
    <property type="entry name" value="MODULATES DNA TOPOLOGY"/>
    <property type="match status" value="1"/>
</dbReference>
<dbReference type="EMBL" id="RCVZ01000015">
    <property type="protein sequence ID" value="RLQ93378.1"/>
    <property type="molecule type" value="Genomic_DNA"/>
</dbReference>
<dbReference type="InterPro" id="IPR052922">
    <property type="entry name" value="Cytidylate_Kinase-2"/>
</dbReference>